<organism evidence="8 9">
    <name type="scientific">Halopseudomonas phragmitis</name>
    <dbReference type="NCBI Taxonomy" id="1931241"/>
    <lineage>
        <taxon>Bacteria</taxon>
        <taxon>Pseudomonadati</taxon>
        <taxon>Pseudomonadota</taxon>
        <taxon>Gammaproteobacteria</taxon>
        <taxon>Pseudomonadales</taxon>
        <taxon>Pseudomonadaceae</taxon>
        <taxon>Halopseudomonas</taxon>
    </lineage>
</organism>
<dbReference type="FunFam" id="2.40.30.170:FF:000010">
    <property type="entry name" value="Efflux RND transporter periplasmic adaptor subunit"/>
    <property type="match status" value="1"/>
</dbReference>
<dbReference type="KEGG" id="ppha:BVH74_03045"/>
<evidence type="ECO:0000313" key="8">
    <source>
        <dbReference type="EMBL" id="AQZ93792.1"/>
    </source>
</evidence>
<evidence type="ECO:0000313" key="9">
    <source>
        <dbReference type="Proteomes" id="UP000243488"/>
    </source>
</evidence>
<dbReference type="GO" id="GO:0060003">
    <property type="term" value="P:copper ion export"/>
    <property type="evidence" value="ECO:0007669"/>
    <property type="project" value="TreeGrafter"/>
</dbReference>
<dbReference type="Gene3D" id="2.40.420.20">
    <property type="match status" value="1"/>
</dbReference>
<dbReference type="STRING" id="1931241.BVH74_03045"/>
<evidence type="ECO:0000259" key="3">
    <source>
        <dbReference type="Pfam" id="PF19335"/>
    </source>
</evidence>
<dbReference type="GO" id="GO:0015679">
    <property type="term" value="P:plasma membrane copper ion transport"/>
    <property type="evidence" value="ECO:0007669"/>
    <property type="project" value="TreeGrafter"/>
</dbReference>
<sequence length="478" mass="52446">MSGRHLMIVQLLILLVPGLVLASAERHGEHATAAVESERRILYWYDPMYPQQHFDAPGRSPFMDMDLVPRYADAGDDGSSIRIDPSLTRNLGMRLTQVERGRLEPVLQASAVLGYDQRQVSVLQTRAEAWVESVAALAPEDVLVAGAPLAELLVPDWVAAQEEYLALRRLGDAQLSEAAWQRLRLSGMPEDLMRAVRTTGRVQMRWTLRSPVAGVLTEWPVRAGMSLPAGSTVARINGIERIWLEAAVPEAQAASLRAGQPLEVHLPAWPGEVWQAKVEQLLPEADERARVVRVRAVLDNADTRLRPGMSARVQLLDGVASEQLLVAASAVIRGGQEDLVMLAEGDGRFRPQRVRLGRESGERVEVLDGLEEGQQVVIAAQFLIDSEASLRGIVARGSAEAEVLHPADAVVLYFDEDGLMLEHGPFETLGMAGMSMQFAVDPALDLSDIAEGDAVRVWVREDPDGLPIVRIEKREVQP</sequence>
<dbReference type="InterPro" id="IPR058791">
    <property type="entry name" value="3HB_CusB"/>
</dbReference>
<reference evidence="8 9" key="1">
    <citation type="submission" date="2017-03" db="EMBL/GenBank/DDBJ databases">
        <title>Complete genome sequence of the novel DNRA strain Pseudomonas sp. S-6-2 isolated from Chinese polluted river sediment. Journal of Biotechnology.</title>
        <authorList>
            <person name="Li J."/>
            <person name="Xiang F."/>
            <person name="Wang L."/>
            <person name="Xi L."/>
            <person name="Liu J."/>
        </authorList>
    </citation>
    <scope>NUCLEOTIDE SEQUENCE [LARGE SCALE GENOMIC DNA]</scope>
    <source>
        <strain evidence="8 9">S-6-2</strain>
    </source>
</reference>
<keyword evidence="2" id="KW-0813">Transport</keyword>
<dbReference type="Pfam" id="PF19335">
    <property type="entry name" value="HMBD"/>
    <property type="match status" value="1"/>
</dbReference>
<evidence type="ECO:0000256" key="2">
    <source>
        <dbReference type="ARBA" id="ARBA00022448"/>
    </source>
</evidence>
<dbReference type="GO" id="GO:0022857">
    <property type="term" value="F:transmembrane transporter activity"/>
    <property type="evidence" value="ECO:0007669"/>
    <property type="project" value="InterPro"/>
</dbReference>
<name>A0A1V0B1I5_9GAMM</name>
<protein>
    <submittedName>
        <fullName evidence="8">Uncharacterized protein</fullName>
    </submittedName>
</protein>
<accession>A0A1V0B1I5</accession>
<gene>
    <name evidence="8" type="ORF">BVH74_03045</name>
</gene>
<evidence type="ECO:0000259" key="6">
    <source>
        <dbReference type="Pfam" id="PF25954"/>
    </source>
</evidence>
<dbReference type="Pfam" id="PF25975">
    <property type="entry name" value="CzcB_C"/>
    <property type="match status" value="1"/>
</dbReference>
<dbReference type="NCBIfam" id="TIGR01730">
    <property type="entry name" value="RND_mfp"/>
    <property type="match status" value="1"/>
</dbReference>
<dbReference type="EMBL" id="CP020100">
    <property type="protein sequence ID" value="AQZ93792.1"/>
    <property type="molecule type" value="Genomic_DNA"/>
</dbReference>
<evidence type="ECO:0000256" key="1">
    <source>
        <dbReference type="ARBA" id="ARBA00009477"/>
    </source>
</evidence>
<feature type="domain" description="CzcB-like C-terminal circularly permuted SH3-like" evidence="7">
    <location>
        <begin position="326"/>
        <end position="384"/>
    </location>
</feature>
<dbReference type="PANTHER" id="PTHR30097:SF15">
    <property type="entry name" value="CATION EFFLUX SYSTEM PROTEIN CUSB"/>
    <property type="match status" value="1"/>
</dbReference>
<feature type="domain" description="CusB-like three alpha-helical bundle" evidence="4">
    <location>
        <begin position="156"/>
        <end position="203"/>
    </location>
</feature>
<evidence type="ECO:0000259" key="7">
    <source>
        <dbReference type="Pfam" id="PF25975"/>
    </source>
</evidence>
<dbReference type="Gene3D" id="6.10.140.730">
    <property type="match status" value="1"/>
</dbReference>
<dbReference type="InterPro" id="IPR058792">
    <property type="entry name" value="Beta-barrel_RND_2"/>
</dbReference>
<dbReference type="InterPro" id="IPR058790">
    <property type="entry name" value="BSH_CusB"/>
</dbReference>
<dbReference type="Pfam" id="PF25919">
    <property type="entry name" value="BSH_CusB"/>
    <property type="match status" value="1"/>
</dbReference>
<feature type="domain" description="CusB-like beta-barrel" evidence="6">
    <location>
        <begin position="242"/>
        <end position="315"/>
    </location>
</feature>
<dbReference type="InterPro" id="IPR051909">
    <property type="entry name" value="MFP_Cation_Efflux"/>
</dbReference>
<dbReference type="RefSeq" id="WP_080048650.1">
    <property type="nucleotide sequence ID" value="NZ_CP020100.1"/>
</dbReference>
<dbReference type="InterPro" id="IPR045800">
    <property type="entry name" value="HMBD"/>
</dbReference>
<dbReference type="GO" id="GO:0030288">
    <property type="term" value="C:outer membrane-bounded periplasmic space"/>
    <property type="evidence" value="ECO:0007669"/>
    <property type="project" value="TreeGrafter"/>
</dbReference>
<dbReference type="SUPFAM" id="SSF111369">
    <property type="entry name" value="HlyD-like secretion proteins"/>
    <property type="match status" value="1"/>
</dbReference>
<dbReference type="Gene3D" id="2.40.50.320">
    <property type="entry name" value="Copper binding periplasmic protein CusF"/>
    <property type="match status" value="1"/>
</dbReference>
<dbReference type="PANTHER" id="PTHR30097">
    <property type="entry name" value="CATION EFFLUX SYSTEM PROTEIN CUSB"/>
    <property type="match status" value="1"/>
</dbReference>
<dbReference type="Pfam" id="PF25954">
    <property type="entry name" value="Beta-barrel_RND_2"/>
    <property type="match status" value="1"/>
</dbReference>
<proteinExistence type="inferred from homology"/>
<evidence type="ECO:0000259" key="4">
    <source>
        <dbReference type="Pfam" id="PF25869"/>
    </source>
</evidence>
<dbReference type="InterPro" id="IPR021647">
    <property type="entry name" value="CusF_Ec"/>
</dbReference>
<dbReference type="Pfam" id="PF11604">
    <property type="entry name" value="CusF_Ec"/>
    <property type="match status" value="1"/>
</dbReference>
<dbReference type="GO" id="GO:0046914">
    <property type="term" value="F:transition metal ion binding"/>
    <property type="evidence" value="ECO:0007669"/>
    <property type="project" value="TreeGrafter"/>
</dbReference>
<dbReference type="AlphaFoldDB" id="A0A1V0B1I5"/>
<dbReference type="GO" id="GO:0016020">
    <property type="term" value="C:membrane"/>
    <property type="evidence" value="ECO:0007669"/>
    <property type="project" value="InterPro"/>
</dbReference>
<dbReference type="InterPro" id="IPR006143">
    <property type="entry name" value="RND_pump_MFP"/>
</dbReference>
<comment type="similarity">
    <text evidence="1">Belongs to the membrane fusion protein (MFP) (TC 8.A.1) family.</text>
</comment>
<keyword evidence="9" id="KW-1185">Reference proteome</keyword>
<dbReference type="InterPro" id="IPR058649">
    <property type="entry name" value="CzcB_C"/>
</dbReference>
<dbReference type="InterPro" id="IPR042230">
    <property type="entry name" value="CusF_sf"/>
</dbReference>
<evidence type="ECO:0000259" key="5">
    <source>
        <dbReference type="Pfam" id="PF25919"/>
    </source>
</evidence>
<feature type="domain" description="Heavy metal binding" evidence="3">
    <location>
        <begin position="43"/>
        <end position="69"/>
    </location>
</feature>
<dbReference type="Pfam" id="PF25869">
    <property type="entry name" value="3HB_CusB"/>
    <property type="match status" value="1"/>
</dbReference>
<dbReference type="Proteomes" id="UP000243488">
    <property type="component" value="Chromosome"/>
</dbReference>
<dbReference type="Gene3D" id="2.40.30.170">
    <property type="match status" value="1"/>
</dbReference>
<feature type="domain" description="CusB-like barrel-sandwich hybrid" evidence="5">
    <location>
        <begin position="120"/>
        <end position="237"/>
    </location>
</feature>